<evidence type="ECO:0000313" key="5">
    <source>
        <dbReference type="EMBL" id="CAF4057566.1"/>
    </source>
</evidence>
<evidence type="ECO:0000313" key="6">
    <source>
        <dbReference type="Proteomes" id="UP000663829"/>
    </source>
</evidence>
<sequence>MPHDLTSQESSSEDENFTDTKEDSINFTEKNMLFEISDVFSSCKEECNPRFLSTMIYMILTHFDISFRDADAFLLSIGATTA</sequence>
<dbReference type="Proteomes" id="UP000663829">
    <property type="component" value="Unassembled WGS sequence"/>
</dbReference>
<evidence type="ECO:0000313" key="2">
    <source>
        <dbReference type="EMBL" id="CAF0920096.1"/>
    </source>
</evidence>
<evidence type="ECO:0000313" key="3">
    <source>
        <dbReference type="EMBL" id="CAF1250068.1"/>
    </source>
</evidence>
<dbReference type="EMBL" id="CAJOBC010001801">
    <property type="protein sequence ID" value="CAF3699542.1"/>
    <property type="molecule type" value="Genomic_DNA"/>
</dbReference>
<keyword evidence="6" id="KW-1185">Reference proteome</keyword>
<name>A0A814ATX8_9BILA</name>
<comment type="caution">
    <text evidence="2">The sequence shown here is derived from an EMBL/GenBank/DDBJ whole genome shotgun (WGS) entry which is preliminary data.</text>
</comment>
<dbReference type="EMBL" id="CAJNOK010016706">
    <property type="protein sequence ID" value="CAF1250068.1"/>
    <property type="molecule type" value="Genomic_DNA"/>
</dbReference>
<protein>
    <submittedName>
        <fullName evidence="2">Uncharacterized protein</fullName>
    </submittedName>
</protein>
<proteinExistence type="predicted"/>
<reference evidence="2" key="1">
    <citation type="submission" date="2021-02" db="EMBL/GenBank/DDBJ databases">
        <authorList>
            <person name="Nowell W R."/>
        </authorList>
    </citation>
    <scope>NUCLEOTIDE SEQUENCE</scope>
</reference>
<dbReference type="EMBL" id="CAJOBA010038256">
    <property type="protein sequence ID" value="CAF4057566.1"/>
    <property type="molecule type" value="Genomic_DNA"/>
</dbReference>
<dbReference type="EMBL" id="CAJNOQ010001801">
    <property type="protein sequence ID" value="CAF0920096.1"/>
    <property type="molecule type" value="Genomic_DNA"/>
</dbReference>
<feature type="compositionally biased region" description="Polar residues" evidence="1">
    <location>
        <begin position="1"/>
        <end position="10"/>
    </location>
</feature>
<gene>
    <name evidence="2" type="ORF">GPM918_LOCUS9604</name>
    <name evidence="3" type="ORF">OVA965_LOCUS26236</name>
    <name evidence="4" type="ORF">SRO942_LOCUS9605</name>
    <name evidence="5" type="ORF">TMI583_LOCUS26971</name>
</gene>
<evidence type="ECO:0000313" key="4">
    <source>
        <dbReference type="EMBL" id="CAF3699542.1"/>
    </source>
</evidence>
<dbReference type="Proteomes" id="UP000677228">
    <property type="component" value="Unassembled WGS sequence"/>
</dbReference>
<dbReference type="Proteomes" id="UP000681722">
    <property type="component" value="Unassembled WGS sequence"/>
</dbReference>
<accession>A0A814ATX8</accession>
<dbReference type="Proteomes" id="UP000682733">
    <property type="component" value="Unassembled WGS sequence"/>
</dbReference>
<feature type="region of interest" description="Disordered" evidence="1">
    <location>
        <begin position="1"/>
        <end position="23"/>
    </location>
</feature>
<organism evidence="2 6">
    <name type="scientific">Didymodactylos carnosus</name>
    <dbReference type="NCBI Taxonomy" id="1234261"/>
    <lineage>
        <taxon>Eukaryota</taxon>
        <taxon>Metazoa</taxon>
        <taxon>Spiralia</taxon>
        <taxon>Gnathifera</taxon>
        <taxon>Rotifera</taxon>
        <taxon>Eurotatoria</taxon>
        <taxon>Bdelloidea</taxon>
        <taxon>Philodinida</taxon>
        <taxon>Philodinidae</taxon>
        <taxon>Didymodactylos</taxon>
    </lineage>
</organism>
<dbReference type="AlphaFoldDB" id="A0A814ATX8"/>
<evidence type="ECO:0000256" key="1">
    <source>
        <dbReference type="SAM" id="MobiDB-lite"/>
    </source>
</evidence>